<dbReference type="Proteomes" id="UP000759443">
    <property type="component" value="Unassembled WGS sequence"/>
</dbReference>
<feature type="chain" id="PRO_5045323763" evidence="1">
    <location>
        <begin position="25"/>
        <end position="72"/>
    </location>
</feature>
<evidence type="ECO:0000313" key="2">
    <source>
        <dbReference type="EMBL" id="MBP1850143.1"/>
    </source>
</evidence>
<protein>
    <submittedName>
        <fullName evidence="2">Membrane protein</fullName>
    </submittedName>
</protein>
<keyword evidence="3" id="KW-1185">Reference proteome</keyword>
<evidence type="ECO:0000313" key="3">
    <source>
        <dbReference type="Proteomes" id="UP000759443"/>
    </source>
</evidence>
<reference evidence="2 3" key="1">
    <citation type="submission" date="2021-03" db="EMBL/GenBank/DDBJ databases">
        <title>Genomic Encyclopedia of Type Strains, Phase IV (KMG-IV): sequencing the most valuable type-strain genomes for metagenomic binning, comparative biology and taxonomic classification.</title>
        <authorList>
            <person name="Goeker M."/>
        </authorList>
    </citation>
    <scope>NUCLEOTIDE SEQUENCE [LARGE SCALE GENOMIC DNA]</scope>
    <source>
        <strain evidence="2 3">DSM 21600</strain>
    </source>
</reference>
<proteinExistence type="predicted"/>
<feature type="signal peptide" evidence="1">
    <location>
        <begin position="1"/>
        <end position="24"/>
    </location>
</feature>
<dbReference type="EMBL" id="JAGGJU010000004">
    <property type="protein sequence ID" value="MBP1850143.1"/>
    <property type="molecule type" value="Genomic_DNA"/>
</dbReference>
<dbReference type="RefSeq" id="WP_209943782.1">
    <property type="nucleotide sequence ID" value="NZ_JAGGJU010000004.1"/>
</dbReference>
<evidence type="ECO:0000256" key="1">
    <source>
        <dbReference type="SAM" id="SignalP"/>
    </source>
</evidence>
<keyword evidence="1" id="KW-0732">Signal</keyword>
<sequence>MRKIMSAIATGAFVVSLSAGAAFAQDTSKSDNTGPEAGQPVAYASKADCMEHANAETDQTKKKEIMEKCETM</sequence>
<name>A0ABS4DWR8_9HYPH</name>
<accession>A0ABS4DWR8</accession>
<comment type="caution">
    <text evidence="2">The sequence shown here is derived from an EMBL/GenBank/DDBJ whole genome shotgun (WGS) entry which is preliminary data.</text>
</comment>
<gene>
    <name evidence="2" type="ORF">J2Z17_001577</name>
</gene>
<organism evidence="2 3">
    <name type="scientific">Rhizobium halophytocola</name>
    <dbReference type="NCBI Taxonomy" id="735519"/>
    <lineage>
        <taxon>Bacteria</taxon>
        <taxon>Pseudomonadati</taxon>
        <taxon>Pseudomonadota</taxon>
        <taxon>Alphaproteobacteria</taxon>
        <taxon>Hyphomicrobiales</taxon>
        <taxon>Rhizobiaceae</taxon>
        <taxon>Rhizobium/Agrobacterium group</taxon>
        <taxon>Rhizobium</taxon>
    </lineage>
</organism>